<keyword evidence="10" id="KW-1133">Transmembrane helix</keyword>
<dbReference type="AlphaFoldDB" id="A0A420DQL2"/>
<dbReference type="PRINTS" id="PR00344">
    <property type="entry name" value="BCTRLSENSOR"/>
</dbReference>
<evidence type="ECO:0000313" key="12">
    <source>
        <dbReference type="EMBL" id="RKE96453.1"/>
    </source>
</evidence>
<accession>A0A420DQL2</accession>
<dbReference type="SMART" id="SM00388">
    <property type="entry name" value="HisKA"/>
    <property type="match status" value="1"/>
</dbReference>
<feature type="coiled-coil region" evidence="9">
    <location>
        <begin position="215"/>
        <end position="242"/>
    </location>
</feature>
<keyword evidence="8" id="KW-0902">Two-component regulatory system</keyword>
<dbReference type="STRING" id="1443111.Z949_3013"/>
<dbReference type="InterPro" id="IPR005467">
    <property type="entry name" value="His_kinase_dom"/>
</dbReference>
<dbReference type="SUPFAM" id="SSF47384">
    <property type="entry name" value="Homodimeric domain of signal transducing histidine kinase"/>
    <property type="match status" value="1"/>
</dbReference>
<dbReference type="RefSeq" id="WP_025063395.1">
    <property type="nucleotide sequence ID" value="NZ_RAQK01000001.1"/>
</dbReference>
<keyword evidence="13" id="KW-1185">Reference proteome</keyword>
<dbReference type="Gene3D" id="1.10.287.130">
    <property type="match status" value="1"/>
</dbReference>
<dbReference type="PANTHER" id="PTHR43065:SF10">
    <property type="entry name" value="PEROXIDE STRESS-ACTIVATED HISTIDINE KINASE MAK3"/>
    <property type="match status" value="1"/>
</dbReference>
<dbReference type="PROSITE" id="PS50109">
    <property type="entry name" value="HIS_KIN"/>
    <property type="match status" value="1"/>
</dbReference>
<dbReference type="SMART" id="SM00387">
    <property type="entry name" value="HATPase_c"/>
    <property type="match status" value="1"/>
</dbReference>
<proteinExistence type="predicted"/>
<feature type="transmembrane region" description="Helical" evidence="10">
    <location>
        <begin position="158"/>
        <end position="181"/>
    </location>
</feature>
<comment type="catalytic activity">
    <reaction evidence="1">
        <text>ATP + protein L-histidine = ADP + protein N-phospho-L-histidine.</text>
        <dbReference type="EC" id="2.7.13.3"/>
    </reaction>
</comment>
<dbReference type="Pfam" id="PF02518">
    <property type="entry name" value="HATPase_c"/>
    <property type="match status" value="1"/>
</dbReference>
<dbReference type="CDD" id="cd00075">
    <property type="entry name" value="HATPase"/>
    <property type="match status" value="1"/>
</dbReference>
<keyword evidence="10" id="KW-0472">Membrane</keyword>
<evidence type="ECO:0000313" key="13">
    <source>
        <dbReference type="Proteomes" id="UP000284407"/>
    </source>
</evidence>
<dbReference type="InterPro" id="IPR004358">
    <property type="entry name" value="Sig_transdc_His_kin-like_C"/>
</dbReference>
<keyword evidence="5" id="KW-0547">Nucleotide-binding</keyword>
<evidence type="ECO:0000259" key="11">
    <source>
        <dbReference type="PROSITE" id="PS50109"/>
    </source>
</evidence>
<keyword evidence="9" id="KW-0175">Coiled coil</keyword>
<keyword evidence="4" id="KW-0808">Transferase</keyword>
<dbReference type="PANTHER" id="PTHR43065">
    <property type="entry name" value="SENSOR HISTIDINE KINASE"/>
    <property type="match status" value="1"/>
</dbReference>
<keyword evidence="10" id="KW-0812">Transmembrane</keyword>
<name>A0A420DQL2_9RHOB</name>
<gene>
    <name evidence="12" type="ORF">C8N30_1013</name>
</gene>
<dbReference type="Proteomes" id="UP000284407">
    <property type="component" value="Unassembled WGS sequence"/>
</dbReference>
<reference evidence="12 13" key="1">
    <citation type="submission" date="2018-09" db="EMBL/GenBank/DDBJ databases">
        <title>Genomic Encyclopedia of Archaeal and Bacterial Type Strains, Phase II (KMG-II): from individual species to whole genera.</title>
        <authorList>
            <person name="Goeker M."/>
        </authorList>
    </citation>
    <scope>NUCLEOTIDE SEQUENCE [LARGE SCALE GENOMIC DNA]</scope>
    <source>
        <strain evidence="12 13">DSM 11458</strain>
    </source>
</reference>
<dbReference type="InterPro" id="IPR003594">
    <property type="entry name" value="HATPase_dom"/>
</dbReference>
<dbReference type="EC" id="2.7.13.3" evidence="2"/>
<keyword evidence="7" id="KW-0067">ATP-binding</keyword>
<comment type="caution">
    <text evidence="12">The sequence shown here is derived from an EMBL/GenBank/DDBJ whole genome shotgun (WGS) entry which is preliminary data.</text>
</comment>
<evidence type="ECO:0000256" key="1">
    <source>
        <dbReference type="ARBA" id="ARBA00000085"/>
    </source>
</evidence>
<dbReference type="EMBL" id="RAQK01000001">
    <property type="protein sequence ID" value="RKE96453.1"/>
    <property type="molecule type" value="Genomic_DNA"/>
</dbReference>
<organism evidence="12 13">
    <name type="scientific">Sulfitobacter guttiformis</name>
    <dbReference type="NCBI Taxonomy" id="74349"/>
    <lineage>
        <taxon>Bacteria</taxon>
        <taxon>Pseudomonadati</taxon>
        <taxon>Pseudomonadota</taxon>
        <taxon>Alphaproteobacteria</taxon>
        <taxon>Rhodobacterales</taxon>
        <taxon>Roseobacteraceae</taxon>
        <taxon>Sulfitobacter</taxon>
    </lineage>
</organism>
<evidence type="ECO:0000256" key="3">
    <source>
        <dbReference type="ARBA" id="ARBA00022553"/>
    </source>
</evidence>
<evidence type="ECO:0000256" key="5">
    <source>
        <dbReference type="ARBA" id="ARBA00022741"/>
    </source>
</evidence>
<dbReference type="GO" id="GO:0000155">
    <property type="term" value="F:phosphorelay sensor kinase activity"/>
    <property type="evidence" value="ECO:0007669"/>
    <property type="project" value="InterPro"/>
</dbReference>
<keyword evidence="6" id="KW-0418">Kinase</keyword>
<dbReference type="SUPFAM" id="SSF55874">
    <property type="entry name" value="ATPase domain of HSP90 chaperone/DNA topoisomerase II/histidine kinase"/>
    <property type="match status" value="1"/>
</dbReference>
<dbReference type="OrthoDB" id="9784218at2"/>
<dbReference type="InterPro" id="IPR036890">
    <property type="entry name" value="HATPase_C_sf"/>
</dbReference>
<dbReference type="GO" id="GO:0005524">
    <property type="term" value="F:ATP binding"/>
    <property type="evidence" value="ECO:0007669"/>
    <property type="project" value="UniProtKB-KW"/>
</dbReference>
<evidence type="ECO:0000256" key="6">
    <source>
        <dbReference type="ARBA" id="ARBA00022777"/>
    </source>
</evidence>
<protein>
    <recommendedName>
        <fullName evidence="2">histidine kinase</fullName>
        <ecNumber evidence="2">2.7.13.3</ecNumber>
    </recommendedName>
</protein>
<evidence type="ECO:0000256" key="8">
    <source>
        <dbReference type="ARBA" id="ARBA00023012"/>
    </source>
</evidence>
<evidence type="ECO:0000256" key="2">
    <source>
        <dbReference type="ARBA" id="ARBA00012438"/>
    </source>
</evidence>
<dbReference type="Gene3D" id="3.30.565.10">
    <property type="entry name" value="Histidine kinase-like ATPase, C-terminal domain"/>
    <property type="match status" value="1"/>
</dbReference>
<sequence length="461" mass="50140">MINSLSGRLLILTTIFVMLAEIMIFVPSIARFREDYMLDRLERAQIASLTLLADDMIDPELEAELLSNAEVFNIVLRRDEVRQLVLSSPMPHAIATTIDLRDNSAMTLIGDAMRRLLNPNNEVIRVIGAPVREAGLLIEVTMDTAPMRTAMIDYGLRILILSAVISVFTALLLFVSLRIFLVKPIKRVVGHMQRYAAAPEDARRIIIPSAGVTELREAEEALKSLQTELTSALKQKERLAQLGSAVSKISHDLRNILTSAQLFTDRIEMSEDPVVVRLAPKLVGSITRAVHLCESTLAFGKAEEPGPTLTLMRLAEVVDDVLYAEQLAAGDFDVSFTSTVPSALQIRADPEQMHRVLGNLVRNARQSITASGRAGAIVVDASQTPEAWCISLSDTGPGLPKKAQDYLFSAFQGSVRKGGSGLGLAISAELVRGHGGDIKLLRTGDGGTEFLITLPRGDGTI</sequence>
<evidence type="ECO:0000256" key="10">
    <source>
        <dbReference type="SAM" id="Phobius"/>
    </source>
</evidence>
<evidence type="ECO:0000256" key="9">
    <source>
        <dbReference type="SAM" id="Coils"/>
    </source>
</evidence>
<evidence type="ECO:0000256" key="4">
    <source>
        <dbReference type="ARBA" id="ARBA00022679"/>
    </source>
</evidence>
<keyword evidence="3" id="KW-0597">Phosphoprotein</keyword>
<dbReference type="InterPro" id="IPR003661">
    <property type="entry name" value="HisK_dim/P_dom"/>
</dbReference>
<evidence type="ECO:0000256" key="7">
    <source>
        <dbReference type="ARBA" id="ARBA00022840"/>
    </source>
</evidence>
<feature type="transmembrane region" description="Helical" evidence="10">
    <location>
        <begin position="6"/>
        <end position="30"/>
    </location>
</feature>
<dbReference type="InterPro" id="IPR036097">
    <property type="entry name" value="HisK_dim/P_sf"/>
</dbReference>
<feature type="domain" description="Histidine kinase" evidence="11">
    <location>
        <begin position="248"/>
        <end position="458"/>
    </location>
</feature>